<sequence length="228" mass="25100">MKLTYNKTDLHTHTCASGHGTGDRILDLAKEAARRQMEVLGISDHGPASPGSAGLSYFRGLSLGEPVRFGVTVRYGAEANILDIDGRLDIPDEILQTLDYCIISMHRPVYTSGSAAENTKAYLRAMRHPKVKIIGHCDDSRFPVDYRELLEGALSCGVVPELNNVSLLPDSYRRDCRENSIRMLRTCETLSCPVVLSSDSHGREHIGEVNAALALTEETGFPEQLILF</sequence>
<reference evidence="2 3" key="1">
    <citation type="submission" date="2018-01" db="EMBL/GenBank/DDBJ databases">
        <authorList>
            <person name="Gaut B.S."/>
            <person name="Morton B.R."/>
            <person name="Clegg M.T."/>
            <person name="Duvall M.R."/>
        </authorList>
    </citation>
    <scope>NUCLEOTIDE SEQUENCE [LARGE SCALE GENOMIC DNA]</scope>
    <source>
        <strain evidence="2">GP69</strain>
    </source>
</reference>
<gene>
    <name evidence="2" type="primary">ycdX</name>
    <name evidence="2" type="ORF">AMURIS_02171</name>
</gene>
<dbReference type="InterPro" id="IPR004013">
    <property type="entry name" value="PHP_dom"/>
</dbReference>
<dbReference type="InterPro" id="IPR003141">
    <property type="entry name" value="Pol/His_phosphatase_N"/>
</dbReference>
<keyword evidence="3" id="KW-1185">Reference proteome</keyword>
<dbReference type="PANTHER" id="PTHR36928:SF1">
    <property type="entry name" value="PHOSPHATASE YCDX-RELATED"/>
    <property type="match status" value="1"/>
</dbReference>
<dbReference type="Proteomes" id="UP000236311">
    <property type="component" value="Unassembled WGS sequence"/>
</dbReference>
<dbReference type="RefSeq" id="WP_242982394.1">
    <property type="nucleotide sequence ID" value="NZ_JANJZD010000001.1"/>
</dbReference>
<feature type="domain" description="Polymerase/histidinol phosphatase N-terminal" evidence="1">
    <location>
        <begin position="8"/>
        <end position="83"/>
    </location>
</feature>
<dbReference type="PANTHER" id="PTHR36928">
    <property type="entry name" value="PHOSPHATASE YCDX-RELATED"/>
    <property type="match status" value="1"/>
</dbReference>
<evidence type="ECO:0000313" key="3">
    <source>
        <dbReference type="Proteomes" id="UP000236311"/>
    </source>
</evidence>
<dbReference type="AlphaFoldDB" id="A0A2K4ZG64"/>
<dbReference type="InterPro" id="IPR050243">
    <property type="entry name" value="PHP_phosphatase"/>
</dbReference>
<keyword evidence="2" id="KW-0378">Hydrolase</keyword>
<evidence type="ECO:0000259" key="1">
    <source>
        <dbReference type="SMART" id="SM00481"/>
    </source>
</evidence>
<dbReference type="GO" id="GO:0042578">
    <property type="term" value="F:phosphoric ester hydrolase activity"/>
    <property type="evidence" value="ECO:0007669"/>
    <property type="project" value="TreeGrafter"/>
</dbReference>
<accession>A0A2K4ZG64</accession>
<dbReference type="Pfam" id="PF02811">
    <property type="entry name" value="PHP"/>
    <property type="match status" value="1"/>
</dbReference>
<proteinExistence type="predicted"/>
<dbReference type="InterPro" id="IPR016195">
    <property type="entry name" value="Pol/histidinol_Pase-like"/>
</dbReference>
<protein>
    <submittedName>
        <fullName evidence="2">Putative phosphatase YcdX</fullName>
        <ecNumber evidence="2">3.1.3.-</ecNumber>
    </submittedName>
</protein>
<dbReference type="SUPFAM" id="SSF89550">
    <property type="entry name" value="PHP domain-like"/>
    <property type="match status" value="1"/>
</dbReference>
<organism evidence="2 3">
    <name type="scientific">Acetatifactor muris</name>
    <dbReference type="NCBI Taxonomy" id="879566"/>
    <lineage>
        <taxon>Bacteria</taxon>
        <taxon>Bacillati</taxon>
        <taxon>Bacillota</taxon>
        <taxon>Clostridia</taxon>
        <taxon>Lachnospirales</taxon>
        <taxon>Lachnospiraceae</taxon>
        <taxon>Acetatifactor</taxon>
    </lineage>
</organism>
<dbReference type="SMART" id="SM00481">
    <property type="entry name" value="POLIIIAc"/>
    <property type="match status" value="1"/>
</dbReference>
<name>A0A2K4ZG64_9FIRM</name>
<dbReference type="EC" id="3.1.3.-" evidence="2"/>
<evidence type="ECO:0000313" key="2">
    <source>
        <dbReference type="EMBL" id="SOY29451.1"/>
    </source>
</evidence>
<dbReference type="Gene3D" id="3.20.20.140">
    <property type="entry name" value="Metal-dependent hydrolases"/>
    <property type="match status" value="1"/>
</dbReference>
<dbReference type="GO" id="GO:0005829">
    <property type="term" value="C:cytosol"/>
    <property type="evidence" value="ECO:0007669"/>
    <property type="project" value="TreeGrafter"/>
</dbReference>
<dbReference type="EMBL" id="OFSM01000010">
    <property type="protein sequence ID" value="SOY29451.1"/>
    <property type="molecule type" value="Genomic_DNA"/>
</dbReference>
<dbReference type="GO" id="GO:0008270">
    <property type="term" value="F:zinc ion binding"/>
    <property type="evidence" value="ECO:0007669"/>
    <property type="project" value="TreeGrafter"/>
</dbReference>